<dbReference type="WBParaSite" id="Hba_09449">
    <property type="protein sequence ID" value="Hba_09449"/>
    <property type="gene ID" value="Hba_09449"/>
</dbReference>
<evidence type="ECO:0000313" key="4">
    <source>
        <dbReference type="WBParaSite" id="Hba_09449"/>
    </source>
</evidence>
<evidence type="ECO:0000259" key="2">
    <source>
        <dbReference type="Pfam" id="PF23003"/>
    </source>
</evidence>
<dbReference type="Proteomes" id="UP000095283">
    <property type="component" value="Unplaced"/>
</dbReference>
<feature type="signal peptide" evidence="1">
    <location>
        <begin position="1"/>
        <end position="17"/>
    </location>
</feature>
<name>A0A1I7WW96_HETBA</name>
<accession>A0A1I7WW96</accession>
<feature type="domain" description="Abnormal cell migration protein 18-like fibronectin type I" evidence="2">
    <location>
        <begin position="62"/>
        <end position="114"/>
    </location>
</feature>
<protein>
    <submittedName>
        <fullName evidence="4">Ricin B-type lectin domain-containing protein</fullName>
    </submittedName>
</protein>
<keyword evidence="1" id="KW-0732">Signal</keyword>
<evidence type="ECO:0000256" key="1">
    <source>
        <dbReference type="SAM" id="SignalP"/>
    </source>
</evidence>
<feature type="chain" id="PRO_5009310824" evidence="1">
    <location>
        <begin position="18"/>
        <end position="248"/>
    </location>
</feature>
<sequence>MLFRTLLLTTLASSTVSWNSEQAARSRYNLVRSLLRLFYEMGVVTKDSECWSSGNGQSARWWNEGEKIDRGKFWYECQRGVLAPMGCFTEKSERLDIGGSYENGGYISMCDLGKSKKTSEDVAYVNNSRYECQQKYNGSVQLCSVGCIHQGAHYKVGEQWPIRSDSFGHKPVGCLSKDSDGSAIERVIGCQKQLLTRYLQTYDSKVEQTCELDGNKTVVKTVGCIYRYKVRFFRKLFFLKELFRIEVF</sequence>
<keyword evidence="3" id="KW-1185">Reference proteome</keyword>
<dbReference type="InterPro" id="IPR055119">
    <property type="entry name" value="Mig18_Fn1"/>
</dbReference>
<reference evidence="4" key="1">
    <citation type="submission" date="2016-11" db="UniProtKB">
        <authorList>
            <consortium name="WormBaseParasite"/>
        </authorList>
    </citation>
    <scope>IDENTIFICATION</scope>
</reference>
<evidence type="ECO:0000313" key="3">
    <source>
        <dbReference type="Proteomes" id="UP000095283"/>
    </source>
</evidence>
<organism evidence="3 4">
    <name type="scientific">Heterorhabditis bacteriophora</name>
    <name type="common">Entomopathogenic nematode worm</name>
    <dbReference type="NCBI Taxonomy" id="37862"/>
    <lineage>
        <taxon>Eukaryota</taxon>
        <taxon>Metazoa</taxon>
        <taxon>Ecdysozoa</taxon>
        <taxon>Nematoda</taxon>
        <taxon>Chromadorea</taxon>
        <taxon>Rhabditida</taxon>
        <taxon>Rhabditina</taxon>
        <taxon>Rhabditomorpha</taxon>
        <taxon>Strongyloidea</taxon>
        <taxon>Heterorhabditidae</taxon>
        <taxon>Heterorhabditis</taxon>
    </lineage>
</organism>
<dbReference type="AlphaFoldDB" id="A0A1I7WW96"/>
<proteinExistence type="predicted"/>
<dbReference type="Pfam" id="PF23003">
    <property type="entry name" value="Fn1_2"/>
    <property type="match status" value="1"/>
</dbReference>